<organism evidence="4 6">
    <name type="scientific">Sphingomonas koreensis</name>
    <dbReference type="NCBI Taxonomy" id="93064"/>
    <lineage>
        <taxon>Bacteria</taxon>
        <taxon>Pseudomonadati</taxon>
        <taxon>Pseudomonadota</taxon>
        <taxon>Alphaproteobacteria</taxon>
        <taxon>Sphingomonadales</taxon>
        <taxon>Sphingomonadaceae</taxon>
        <taxon>Sphingomonas</taxon>
    </lineage>
</organism>
<dbReference type="Proteomes" id="UP000185161">
    <property type="component" value="Chromosome"/>
</dbReference>
<dbReference type="STRING" id="93064.BRX40_21520"/>
<dbReference type="KEGG" id="skr:BRX40_21520"/>
<dbReference type="Pfam" id="PF04773">
    <property type="entry name" value="FecR"/>
    <property type="match status" value="1"/>
</dbReference>
<dbReference type="PANTHER" id="PTHR30273:SF2">
    <property type="entry name" value="PROTEIN FECR"/>
    <property type="match status" value="1"/>
</dbReference>
<reference evidence="5 7" key="3">
    <citation type="submission" date="2018-07" db="EMBL/GenBank/DDBJ databases">
        <title>Genomic and Epidemiologic Investigation of an Indolent Hospital Outbreak.</title>
        <authorList>
            <person name="Johnson R.C."/>
            <person name="Deming C."/>
            <person name="Conlan S."/>
            <person name="Zellmer C.J."/>
            <person name="Michelin A.V."/>
            <person name="Lee-Lin S."/>
            <person name="Thomas P.J."/>
            <person name="Park M."/>
            <person name="Weingarten R.A."/>
            <person name="Less J."/>
            <person name="Dekker J.P."/>
            <person name="Frank K.M."/>
            <person name="Musser K.A."/>
            <person name="Mcquiston J.R."/>
            <person name="Henderson D.K."/>
            <person name="Lau A.F."/>
            <person name="Palmore T.N."/>
            <person name="Segre J.A."/>
        </authorList>
    </citation>
    <scope>NUCLEOTIDE SEQUENCE [LARGE SCALE GENOMIC DNA]</scope>
    <source>
        <strain evidence="5 7">SK-NIH.Env10_0317</strain>
    </source>
</reference>
<dbReference type="InterPro" id="IPR012373">
    <property type="entry name" value="Ferrdict_sens_TM"/>
</dbReference>
<accession>A0A1L6JFG7</accession>
<dbReference type="OrthoDB" id="1098280at2"/>
<feature type="domain" description="FecR N-terminal" evidence="3">
    <location>
        <begin position="17"/>
        <end position="57"/>
    </location>
</feature>
<evidence type="ECO:0000313" key="4">
    <source>
        <dbReference type="EMBL" id="APR54663.1"/>
    </source>
</evidence>
<keyword evidence="1" id="KW-1133">Transmembrane helix</keyword>
<dbReference type="Gene3D" id="2.60.120.1440">
    <property type="match status" value="1"/>
</dbReference>
<reference evidence="6" key="2">
    <citation type="submission" date="2016-12" db="EMBL/GenBank/DDBJ databases">
        <title>Whole genome sequencing of Sphingomonas sp. ABOJV.</title>
        <authorList>
            <person name="Conlan S."/>
            <person name="Thomas P.J."/>
            <person name="Mullikin J."/>
            <person name="Palmore T.N."/>
            <person name="Frank K.M."/>
            <person name="Segre J.A."/>
        </authorList>
    </citation>
    <scope>NUCLEOTIDE SEQUENCE [LARGE SCALE GENOMIC DNA]</scope>
    <source>
        <strain evidence="6">ABOJV</strain>
    </source>
</reference>
<gene>
    <name evidence="4" type="ORF">BRX40_21520</name>
    <name evidence="5" type="ORF">CA257_19220</name>
</gene>
<dbReference type="Proteomes" id="UP000286681">
    <property type="component" value="Unassembled WGS sequence"/>
</dbReference>
<evidence type="ECO:0000259" key="3">
    <source>
        <dbReference type="Pfam" id="PF16220"/>
    </source>
</evidence>
<evidence type="ECO:0000256" key="1">
    <source>
        <dbReference type="SAM" id="Phobius"/>
    </source>
</evidence>
<evidence type="ECO:0000313" key="6">
    <source>
        <dbReference type="Proteomes" id="UP000185161"/>
    </source>
</evidence>
<evidence type="ECO:0000259" key="2">
    <source>
        <dbReference type="Pfam" id="PF04773"/>
    </source>
</evidence>
<feature type="transmembrane region" description="Helical" evidence="1">
    <location>
        <begin position="93"/>
        <end position="110"/>
    </location>
</feature>
<dbReference type="EMBL" id="QQWO01000021">
    <property type="protein sequence ID" value="RSU99455.1"/>
    <property type="molecule type" value="Genomic_DNA"/>
</dbReference>
<sequence>MTMRDTETTGLSPPMHEALGWVVRLTSGSATRADAHAFEAWRAQDPAHAEAFREAAAMRRALRAMPLTDATGLSDNVVPFGARLRHAAMGRRGFLVTGGAIAASGAMLMVNPPYELWPSLAELRAGERTGVGERRLLRPMAGVTIEMNGRTALSLDTLRREATLISGEAFIAIAENAAALVIRVGDTRWLGKATQFDVRASERETCVTCLTGHLFGEQGTARHRIVAGQRFAAAPGEAARITQIDPAVSGSWRRGVLIFRDTPLAAAIEDINRYRRGRIILSNEAVGRRLVSGMFHTTQIENAVSQIQQLLDLDVTEIAGGVTVIG</sequence>
<keyword evidence="1" id="KW-0812">Transmembrane</keyword>
<name>A0A1L6JFG7_9SPHN</name>
<feature type="domain" description="FecR protein" evidence="2">
    <location>
        <begin position="128"/>
        <end position="213"/>
    </location>
</feature>
<keyword evidence="6" id="KW-1185">Reference proteome</keyword>
<dbReference type="RefSeq" id="WP_075152925.1">
    <property type="nucleotide sequence ID" value="NZ_QLJD01000004.1"/>
</dbReference>
<dbReference type="InterPro" id="IPR032623">
    <property type="entry name" value="FecR_N"/>
</dbReference>
<evidence type="ECO:0000313" key="5">
    <source>
        <dbReference type="EMBL" id="RSU99455.1"/>
    </source>
</evidence>
<dbReference type="PANTHER" id="PTHR30273">
    <property type="entry name" value="PERIPLASMIC SIGNAL SENSOR AND SIGMA FACTOR ACTIVATOR FECR-RELATED"/>
    <property type="match status" value="1"/>
</dbReference>
<dbReference type="Gene3D" id="3.55.50.30">
    <property type="match status" value="1"/>
</dbReference>
<dbReference type="PIRSF" id="PIRSF018266">
    <property type="entry name" value="FecR"/>
    <property type="match status" value="1"/>
</dbReference>
<dbReference type="AlphaFoldDB" id="A0A1L6JFG7"/>
<protein>
    <submittedName>
        <fullName evidence="5">DUF4880 domain-containing protein</fullName>
    </submittedName>
</protein>
<dbReference type="InterPro" id="IPR006860">
    <property type="entry name" value="FecR"/>
</dbReference>
<dbReference type="GO" id="GO:0016989">
    <property type="term" value="F:sigma factor antagonist activity"/>
    <property type="evidence" value="ECO:0007669"/>
    <property type="project" value="TreeGrafter"/>
</dbReference>
<dbReference type="Pfam" id="PF16220">
    <property type="entry name" value="DUF4880"/>
    <property type="match status" value="1"/>
</dbReference>
<evidence type="ECO:0000313" key="7">
    <source>
        <dbReference type="Proteomes" id="UP000286681"/>
    </source>
</evidence>
<dbReference type="EMBL" id="CP018820">
    <property type="protein sequence ID" value="APR54663.1"/>
    <property type="molecule type" value="Genomic_DNA"/>
</dbReference>
<reference evidence="4" key="1">
    <citation type="submission" date="2016-12" db="EMBL/GenBank/DDBJ databases">
        <title>Whole genome sequencing of Sphingomonas koreensis.</title>
        <authorList>
            <person name="Conlan S."/>
            <person name="Thomas P.J."/>
            <person name="Mullikin J."/>
            <person name="Palmore T.N."/>
            <person name="Frank K.M."/>
            <person name="Segre J.A."/>
        </authorList>
    </citation>
    <scope>NUCLEOTIDE SEQUENCE</scope>
    <source>
        <strain evidence="4">ABOJV</strain>
    </source>
</reference>
<proteinExistence type="predicted"/>
<keyword evidence="1" id="KW-0472">Membrane</keyword>